<feature type="domain" description="HNH nuclease" evidence="2">
    <location>
        <begin position="82"/>
        <end position="165"/>
    </location>
</feature>
<dbReference type="OrthoDB" id="2142759at2759"/>
<keyword evidence="4" id="KW-1185">Reference proteome</keyword>
<evidence type="ECO:0000313" key="4">
    <source>
        <dbReference type="Proteomes" id="UP000001194"/>
    </source>
</evidence>
<evidence type="ECO:0000256" key="1">
    <source>
        <dbReference type="SAM" id="MobiDB-lite"/>
    </source>
</evidence>
<organism evidence="4">
    <name type="scientific">Laccaria bicolor (strain S238N-H82 / ATCC MYA-4686)</name>
    <name type="common">Bicoloured deceiver</name>
    <name type="synonym">Laccaria laccata var. bicolor</name>
    <dbReference type="NCBI Taxonomy" id="486041"/>
    <lineage>
        <taxon>Eukaryota</taxon>
        <taxon>Fungi</taxon>
        <taxon>Dikarya</taxon>
        <taxon>Basidiomycota</taxon>
        <taxon>Agaricomycotina</taxon>
        <taxon>Agaricomycetes</taxon>
        <taxon>Agaricomycetidae</taxon>
        <taxon>Agaricales</taxon>
        <taxon>Agaricineae</taxon>
        <taxon>Hydnangiaceae</taxon>
        <taxon>Laccaria</taxon>
    </lineage>
</organism>
<dbReference type="Pfam" id="PF13391">
    <property type="entry name" value="HNH_2"/>
    <property type="match status" value="1"/>
</dbReference>
<dbReference type="RefSeq" id="XP_001875266.1">
    <property type="nucleotide sequence ID" value="XM_001875231.1"/>
</dbReference>
<dbReference type="Proteomes" id="UP000001194">
    <property type="component" value="Unassembled WGS sequence"/>
</dbReference>
<reference evidence="3 4" key="1">
    <citation type="journal article" date="2008" name="Nature">
        <title>The genome of Laccaria bicolor provides insights into mycorrhizal symbiosis.</title>
        <authorList>
            <person name="Martin F."/>
            <person name="Aerts A."/>
            <person name="Ahren D."/>
            <person name="Brun A."/>
            <person name="Danchin E.G.J."/>
            <person name="Duchaussoy F."/>
            <person name="Gibon J."/>
            <person name="Kohler A."/>
            <person name="Lindquist E."/>
            <person name="Pereda V."/>
            <person name="Salamov A."/>
            <person name="Shapiro H.J."/>
            <person name="Wuyts J."/>
            <person name="Blaudez D."/>
            <person name="Buee M."/>
            <person name="Brokstein P."/>
            <person name="Canbaeck B."/>
            <person name="Cohen D."/>
            <person name="Courty P.E."/>
            <person name="Coutinho P.M."/>
            <person name="Delaruelle C."/>
            <person name="Detter J.C."/>
            <person name="Deveau A."/>
            <person name="DiFazio S."/>
            <person name="Duplessis S."/>
            <person name="Fraissinet-Tachet L."/>
            <person name="Lucic E."/>
            <person name="Frey-Klett P."/>
            <person name="Fourrey C."/>
            <person name="Feussner I."/>
            <person name="Gay G."/>
            <person name="Grimwood J."/>
            <person name="Hoegger P.J."/>
            <person name="Jain P."/>
            <person name="Kilaru S."/>
            <person name="Labbe J."/>
            <person name="Lin Y.C."/>
            <person name="Legue V."/>
            <person name="Le Tacon F."/>
            <person name="Marmeisse R."/>
            <person name="Melayah D."/>
            <person name="Montanini B."/>
            <person name="Muratet M."/>
            <person name="Nehls U."/>
            <person name="Niculita-Hirzel H."/>
            <person name="Oudot-Le Secq M.P."/>
            <person name="Peter M."/>
            <person name="Quesneville H."/>
            <person name="Rajashekar B."/>
            <person name="Reich M."/>
            <person name="Rouhier N."/>
            <person name="Schmutz J."/>
            <person name="Yin T."/>
            <person name="Chalot M."/>
            <person name="Henrissat B."/>
            <person name="Kuees U."/>
            <person name="Lucas S."/>
            <person name="Van de Peer Y."/>
            <person name="Podila G.K."/>
            <person name="Polle A."/>
            <person name="Pukkila P.J."/>
            <person name="Richardson P.M."/>
            <person name="Rouze P."/>
            <person name="Sanders I.R."/>
            <person name="Stajich J.E."/>
            <person name="Tunlid A."/>
            <person name="Tuskan G."/>
            <person name="Grigoriev I.V."/>
        </authorList>
    </citation>
    <scope>NUCLEOTIDE SEQUENCE [LARGE SCALE GENOMIC DNA]</scope>
    <source>
        <strain evidence="4">S238N-H82 / ATCC MYA-4686</strain>
    </source>
</reference>
<evidence type="ECO:0000259" key="2">
    <source>
        <dbReference type="Pfam" id="PF13391"/>
    </source>
</evidence>
<evidence type="ECO:0000313" key="3">
    <source>
        <dbReference type="EMBL" id="EDR14707.1"/>
    </source>
</evidence>
<dbReference type="AlphaFoldDB" id="B0CUP6"/>
<dbReference type="HOGENOM" id="CLU_1133743_0_0_1"/>
<feature type="region of interest" description="Disordered" evidence="1">
    <location>
        <begin position="218"/>
        <end position="245"/>
    </location>
</feature>
<dbReference type="EMBL" id="DS547092">
    <property type="protein sequence ID" value="EDR14707.1"/>
    <property type="molecule type" value="Genomic_DNA"/>
</dbReference>
<dbReference type="InterPro" id="IPR003615">
    <property type="entry name" value="HNH_nuc"/>
</dbReference>
<dbReference type="GeneID" id="6070519"/>
<proteinExistence type="predicted"/>
<sequence length="245" mass="28350">MDRKRLELVKPGRIDHLERRWLLLLIGAIADHGLNFSSRWRFSSVGLTQETYRRRALTVSNTPEGRPANEYRERTRDRDRKCLITGLESYTWTQSRAAHNTHLSGWLHKRFYEHINDPGGTPSLQAQVDQLGRPTNKSKIDSIQNVFLLRADLHESWDDFKFGINPDAPIISRIRTYDHLIFYVCKNHFFQCVLKNMKGAGEPTSDYEDALGDGGFDSSRQDFWGDAQGRKARGRASQPTFWTPK</sequence>
<dbReference type="InParanoid" id="B0CUP6"/>
<protein>
    <submittedName>
        <fullName evidence="3">Predicted protein</fullName>
    </submittedName>
</protein>
<dbReference type="KEGG" id="lbc:LACBIDRAFT_305635"/>
<accession>B0CUP6</accession>
<dbReference type="STRING" id="486041.B0CUP6"/>
<name>B0CUP6_LACBS</name>
<gene>
    <name evidence="3" type="ORF">LACBIDRAFT_305635</name>
</gene>